<protein>
    <recommendedName>
        <fullName evidence="3">SLH domain-containing protein</fullName>
    </recommendedName>
</protein>
<feature type="domain" description="SLH" evidence="3">
    <location>
        <begin position="33"/>
        <end position="92"/>
    </location>
</feature>
<dbReference type="Pfam" id="PF00395">
    <property type="entry name" value="SLH"/>
    <property type="match status" value="3"/>
</dbReference>
<dbReference type="Proteomes" id="UP000029278">
    <property type="component" value="Unassembled WGS sequence"/>
</dbReference>
<keyword evidence="5" id="KW-1185">Reference proteome</keyword>
<dbReference type="PANTHER" id="PTHR43308">
    <property type="entry name" value="OUTER MEMBRANE PROTEIN ALPHA-RELATED"/>
    <property type="match status" value="1"/>
</dbReference>
<dbReference type="GeneID" id="77007682"/>
<dbReference type="STRING" id="44252.DJ90_1791"/>
<sequence length="1177" mass="120737">MNIGIKHRAALFLLAVLLMIPASPLSVSGHALAASALPADLQGHWAEEVLSRWLEQGLISGFADGKIRPDQPVTRAEWMAMVNGRFGLAAEAGTLAFADVKPAAWYAAAAAAAVRQGYITGYADGTLRPNAAVTRAEAAVMLGRLGQLEPAVEAASFTDSLPAWSKDAVGAVVGAGWMNGYSDGTFRGATALTRAEAAVTLDRTFAAIQKAEKSESLSGDMDRPGVYGPTEGTAEISGDAAIRTDGVTLQNTVVKGNLTIAEDIGSGEVHLWGVTVEGQLRVIGGGINSVYLWNTAANQLVVDKEDGKVRIVASGDTTLDTTDLFSGAILEEHEMSGGGQGFVLINVASQAAKSSLVQLRGEAETVRVAASGIRLELLSGQIGRLEVLSGAINNVVYLAQGTKIIVAVLSSPVTFEGPGQVLQKILGYEVQGGSGRRSHSGGGSTTPTNPPDPPDPEPTVTKLVYSPEKLEFDGVGHEISVALTAVLSNGAEVKATETADWYSEDEAVATVAQGTATSQGEGETWIGAKYGGLTVRIPVKVSVPQTPVPTVTKLVYSPEKLEFDGLGEQARLTLKALLSDGSEADVTEAVLYSWDPTIITFENGVFTSFGEGESSIFALYQGLSVRIPVKVSVPPAAAPAYRAALSATPGDSVAGAEINLTLRVEKSDGSLDTGFSGTKKITISGVEQALDSSYGTLAGTILTGSSGEADLLFTDGEATFTFALNKADLQRLAFAVEGVVIPTDEFAITIAPAAAAQLQIATQPSGSVASGETFAVQPVVEVMDAYGNPVKDSLSVGVSVSGETAALTGTTSVQTTDGRASFTDLGLVGGDSTVTLQFTAGSLPSAASSPITVRAFSAGDGTADTPYVITTAAQLDSIRYHLNGHFVLGGDIDLSGYSGGLGWTPIGISNAGFTGTLDGQGFTIRRLTSLRPGGASIGLFGYIDGATITNLNLSDVNVLGYMYVGGLVGYMNTGTVSGVHAENVTINGTSENLWFAGGLIGNMAAGTINRSSATAVNLNATYYLGGLVGATGAASSITESYSSGELFINGANLGGLVGTNSGTITDSYSLANITGASSTAGGLLGINRGAVLNSYAAGSFYSNAVQLGGLIGATDGGTVTGSYYDSDATGQTDTGKGMPKTTAEMQQQSTFASSGWNFTSTWAIDAGGYPYLKWQRP</sequence>
<dbReference type="AlphaFoldDB" id="A0A090ZDC4"/>
<dbReference type="Gene3D" id="2.160.20.110">
    <property type="match status" value="1"/>
</dbReference>
<feature type="domain" description="SLH" evidence="3">
    <location>
        <begin position="93"/>
        <end position="156"/>
    </location>
</feature>
<feature type="domain" description="SLH" evidence="3">
    <location>
        <begin position="157"/>
        <end position="215"/>
    </location>
</feature>
<dbReference type="PATRIC" id="fig|44252.3.peg.3398"/>
<dbReference type="PROSITE" id="PS51272">
    <property type="entry name" value="SLH"/>
    <property type="match status" value="3"/>
</dbReference>
<feature type="region of interest" description="Disordered" evidence="1">
    <location>
        <begin position="432"/>
        <end position="459"/>
    </location>
</feature>
<evidence type="ECO:0000259" key="3">
    <source>
        <dbReference type="PROSITE" id="PS51272"/>
    </source>
</evidence>
<dbReference type="EMBL" id="JMQA01000029">
    <property type="protein sequence ID" value="KFN08215.1"/>
    <property type="molecule type" value="Genomic_DNA"/>
</dbReference>
<evidence type="ECO:0000256" key="2">
    <source>
        <dbReference type="SAM" id="SignalP"/>
    </source>
</evidence>
<dbReference type="InterPro" id="IPR001119">
    <property type="entry name" value="SLH_dom"/>
</dbReference>
<accession>A0A090ZDC4</accession>
<dbReference type="PANTHER" id="PTHR43308:SF1">
    <property type="entry name" value="OUTER MEMBRANE PROTEIN ALPHA"/>
    <property type="match status" value="1"/>
</dbReference>
<evidence type="ECO:0000256" key="1">
    <source>
        <dbReference type="SAM" id="MobiDB-lite"/>
    </source>
</evidence>
<feature type="signal peptide" evidence="2">
    <location>
        <begin position="1"/>
        <end position="33"/>
    </location>
</feature>
<dbReference type="HOGENOM" id="CLU_273406_0_0_9"/>
<dbReference type="OrthoDB" id="185675at2"/>
<reference evidence="4" key="1">
    <citation type="submission" date="2014-04" db="EMBL/GenBank/DDBJ databases">
        <authorList>
            <person name="Bishop-Lilly K.A."/>
            <person name="Broomall S.M."/>
            <person name="Chain P.S."/>
            <person name="Chertkov O."/>
            <person name="Coyne S.R."/>
            <person name="Daligault H.E."/>
            <person name="Davenport K.W."/>
            <person name="Erkkila T."/>
            <person name="Frey K.G."/>
            <person name="Gibbons H.S."/>
            <person name="Gu W."/>
            <person name="Jaissle J."/>
            <person name="Johnson S.L."/>
            <person name="Koroleva G.I."/>
            <person name="Ladner J.T."/>
            <person name="Lo C.-C."/>
            <person name="Minogue T.D."/>
            <person name="Munk C."/>
            <person name="Palacios G.F."/>
            <person name="Redden C.L."/>
            <person name="Rosenzweig C.N."/>
            <person name="Scholz M.B."/>
            <person name="Teshima H."/>
            <person name="Xu Y."/>
        </authorList>
    </citation>
    <scope>NUCLEOTIDE SEQUENCE [LARGE SCALE GENOMIC DNA]</scope>
    <source>
        <strain evidence="4">8244</strain>
    </source>
</reference>
<gene>
    <name evidence="4" type="ORF">DJ90_1791</name>
</gene>
<proteinExistence type="predicted"/>
<organism evidence="4 5">
    <name type="scientific">Paenibacillus macerans</name>
    <name type="common">Bacillus macerans</name>
    <dbReference type="NCBI Taxonomy" id="44252"/>
    <lineage>
        <taxon>Bacteria</taxon>
        <taxon>Bacillati</taxon>
        <taxon>Bacillota</taxon>
        <taxon>Bacilli</taxon>
        <taxon>Bacillales</taxon>
        <taxon>Paenibacillaceae</taxon>
        <taxon>Paenibacillus</taxon>
    </lineage>
</organism>
<dbReference type="RefSeq" id="WP_051985494.1">
    <property type="nucleotide sequence ID" value="NZ_JARLKU010000158.1"/>
</dbReference>
<keyword evidence="2" id="KW-0732">Signal</keyword>
<comment type="caution">
    <text evidence="4">The sequence shown here is derived from an EMBL/GenBank/DDBJ whole genome shotgun (WGS) entry which is preliminary data.</text>
</comment>
<name>A0A090ZDC4_PAEMA</name>
<evidence type="ECO:0000313" key="5">
    <source>
        <dbReference type="Proteomes" id="UP000029278"/>
    </source>
</evidence>
<evidence type="ECO:0000313" key="4">
    <source>
        <dbReference type="EMBL" id="KFN08215.1"/>
    </source>
</evidence>
<dbReference type="Gene3D" id="2.60.40.1080">
    <property type="match status" value="2"/>
</dbReference>
<dbReference type="InterPro" id="IPR051465">
    <property type="entry name" value="Cell_Envelope_Struct_Comp"/>
</dbReference>
<feature type="compositionally biased region" description="Pro residues" evidence="1">
    <location>
        <begin position="448"/>
        <end position="457"/>
    </location>
</feature>
<feature type="chain" id="PRO_5001869603" description="SLH domain-containing protein" evidence="2">
    <location>
        <begin position="34"/>
        <end position="1177"/>
    </location>
</feature>
<feature type="compositionally biased region" description="Gly residues" evidence="1">
    <location>
        <begin position="432"/>
        <end position="444"/>
    </location>
</feature>